<reference evidence="1" key="1">
    <citation type="submission" date="2014-11" db="EMBL/GenBank/DDBJ databases">
        <authorList>
            <person name="Amaro Gonzalez C."/>
        </authorList>
    </citation>
    <scope>NUCLEOTIDE SEQUENCE</scope>
</reference>
<organism evidence="1">
    <name type="scientific">Anguilla anguilla</name>
    <name type="common">European freshwater eel</name>
    <name type="synonym">Muraena anguilla</name>
    <dbReference type="NCBI Taxonomy" id="7936"/>
    <lineage>
        <taxon>Eukaryota</taxon>
        <taxon>Metazoa</taxon>
        <taxon>Chordata</taxon>
        <taxon>Craniata</taxon>
        <taxon>Vertebrata</taxon>
        <taxon>Euteleostomi</taxon>
        <taxon>Actinopterygii</taxon>
        <taxon>Neopterygii</taxon>
        <taxon>Teleostei</taxon>
        <taxon>Anguilliformes</taxon>
        <taxon>Anguillidae</taxon>
        <taxon>Anguilla</taxon>
    </lineage>
</organism>
<dbReference type="AlphaFoldDB" id="A0A0E9WTZ1"/>
<evidence type="ECO:0000313" key="1">
    <source>
        <dbReference type="EMBL" id="JAH93832.1"/>
    </source>
</evidence>
<sequence>MIVCLVQNFQFPFFPYTQTKQNRNTLAYFTFHFVLETHKTVFKDIYRISCDIKNIQPKVIFKVWPAGGEHGTLTVCNILQNESARVWRSLLKGL</sequence>
<protein>
    <submittedName>
        <fullName evidence="1">Uncharacterized protein</fullName>
    </submittedName>
</protein>
<accession>A0A0E9WTZ1</accession>
<proteinExistence type="predicted"/>
<reference evidence="1" key="2">
    <citation type="journal article" date="2015" name="Fish Shellfish Immunol.">
        <title>Early steps in the European eel (Anguilla anguilla)-Vibrio vulnificus interaction in the gills: Role of the RtxA13 toxin.</title>
        <authorList>
            <person name="Callol A."/>
            <person name="Pajuelo D."/>
            <person name="Ebbesson L."/>
            <person name="Teles M."/>
            <person name="MacKenzie S."/>
            <person name="Amaro C."/>
        </authorList>
    </citation>
    <scope>NUCLEOTIDE SEQUENCE</scope>
</reference>
<dbReference type="EMBL" id="GBXM01014745">
    <property type="protein sequence ID" value="JAH93832.1"/>
    <property type="molecule type" value="Transcribed_RNA"/>
</dbReference>
<name>A0A0E9WTZ1_ANGAN</name>